<evidence type="ECO:0000313" key="2">
    <source>
        <dbReference type="EMBL" id="MFC7317125.1"/>
    </source>
</evidence>
<accession>A0ABD6A9Q6</accession>
<dbReference type="RefSeq" id="WP_276303620.1">
    <property type="nucleotide sequence ID" value="NZ_CP119992.1"/>
</dbReference>
<gene>
    <name evidence="2" type="ORF">ACFQPE_09990</name>
</gene>
<dbReference type="EMBL" id="JBHTBF010000002">
    <property type="protein sequence ID" value="MFC7317125.1"/>
    <property type="molecule type" value="Genomic_DNA"/>
</dbReference>
<dbReference type="Proteomes" id="UP001596547">
    <property type="component" value="Unassembled WGS sequence"/>
</dbReference>
<comment type="caution">
    <text evidence="2">The sequence shown here is derived from an EMBL/GenBank/DDBJ whole genome shotgun (WGS) entry which is preliminary data.</text>
</comment>
<dbReference type="GeneID" id="79316221"/>
<evidence type="ECO:0000313" key="3">
    <source>
        <dbReference type="Proteomes" id="UP001596547"/>
    </source>
</evidence>
<keyword evidence="1" id="KW-0812">Transmembrane</keyword>
<feature type="transmembrane region" description="Helical" evidence="1">
    <location>
        <begin position="6"/>
        <end position="24"/>
    </location>
</feature>
<dbReference type="AlphaFoldDB" id="A0ABD6A9Q6"/>
<reference evidence="2 3" key="1">
    <citation type="journal article" date="2019" name="Int. J. Syst. Evol. Microbiol.">
        <title>The Global Catalogue of Microorganisms (GCM) 10K type strain sequencing project: providing services to taxonomists for standard genome sequencing and annotation.</title>
        <authorList>
            <consortium name="The Broad Institute Genomics Platform"/>
            <consortium name="The Broad Institute Genome Sequencing Center for Infectious Disease"/>
            <person name="Wu L."/>
            <person name="Ma J."/>
        </authorList>
    </citation>
    <scope>NUCLEOTIDE SEQUENCE [LARGE SCALE GENOMIC DNA]</scope>
    <source>
        <strain evidence="2 3">PSR21</strain>
    </source>
</reference>
<name>A0ABD6A9Q6_9EURY</name>
<keyword evidence="3" id="KW-1185">Reference proteome</keyword>
<keyword evidence="1" id="KW-1133">Transmembrane helix</keyword>
<sequence length="53" mass="5711">MVTTLVIGAILTLLAWIGLLVAVIHGKYVVDRIDAGEYEKGPLDRSNGGESRE</sequence>
<protein>
    <recommendedName>
        <fullName evidence="4">MetS family NSS transporter small subunit</fullName>
    </recommendedName>
</protein>
<proteinExistence type="predicted"/>
<organism evidence="2 3">
    <name type="scientific">Halomarina halobia</name>
    <dbReference type="NCBI Taxonomy" id="3033386"/>
    <lineage>
        <taxon>Archaea</taxon>
        <taxon>Methanobacteriati</taxon>
        <taxon>Methanobacteriota</taxon>
        <taxon>Stenosarchaea group</taxon>
        <taxon>Halobacteria</taxon>
        <taxon>Halobacteriales</taxon>
        <taxon>Natronomonadaceae</taxon>
        <taxon>Halomarina</taxon>
    </lineage>
</organism>
<evidence type="ECO:0008006" key="4">
    <source>
        <dbReference type="Google" id="ProtNLM"/>
    </source>
</evidence>
<keyword evidence="1" id="KW-0472">Membrane</keyword>
<evidence type="ECO:0000256" key="1">
    <source>
        <dbReference type="SAM" id="Phobius"/>
    </source>
</evidence>